<keyword evidence="2" id="KW-1185">Reference proteome</keyword>
<sequence length="220" mass="23488">MPNDKLRPAPPVGIDIPHGYNEIPLDDLDTLMQTAGPVISASVPDGMRDAVPNVLGTLHFMLATLAVNNALYSGIGLHRTSAEESERVAISWLTVSSFDYGEERNPRLVLSELIAAKAEKKSLGQLAMIEVPAVPILYFEWTEKHAAPTVAGYPATNGPPEVFQIEVIVPSADGTSIAVVELSTADPDIGPRYRGMILDMAASVTFPQPPSDSRSSSLAL</sequence>
<accession>A0ABV2WWH3</accession>
<comment type="caution">
    <text evidence="1">The sequence shown here is derived from an EMBL/GenBank/DDBJ whole genome shotgun (WGS) entry which is preliminary data.</text>
</comment>
<dbReference type="RefSeq" id="WP_356958751.1">
    <property type="nucleotide sequence ID" value="NZ_JBEYBD010000017.1"/>
</dbReference>
<name>A0ABV2WWH3_9NOCA</name>
<reference evidence="1 2" key="1">
    <citation type="submission" date="2024-06" db="EMBL/GenBank/DDBJ databases">
        <title>The Natural Products Discovery Center: Release of the First 8490 Sequenced Strains for Exploring Actinobacteria Biosynthetic Diversity.</title>
        <authorList>
            <person name="Kalkreuter E."/>
            <person name="Kautsar S.A."/>
            <person name="Yang D."/>
            <person name="Bader C.D."/>
            <person name="Teijaro C.N."/>
            <person name="Fluegel L."/>
            <person name="Davis C.M."/>
            <person name="Simpson J.R."/>
            <person name="Lauterbach L."/>
            <person name="Steele A.D."/>
            <person name="Gui C."/>
            <person name="Meng S."/>
            <person name="Li G."/>
            <person name="Viehrig K."/>
            <person name="Ye F."/>
            <person name="Su P."/>
            <person name="Kiefer A.F."/>
            <person name="Nichols A."/>
            <person name="Cepeda A.J."/>
            <person name="Yan W."/>
            <person name="Fan B."/>
            <person name="Jiang Y."/>
            <person name="Adhikari A."/>
            <person name="Zheng C.-J."/>
            <person name="Schuster L."/>
            <person name="Cowan T.M."/>
            <person name="Smanski M.J."/>
            <person name="Chevrette M.G."/>
            <person name="De Carvalho L.P.S."/>
            <person name="Shen B."/>
        </authorList>
    </citation>
    <scope>NUCLEOTIDE SEQUENCE [LARGE SCALE GENOMIC DNA]</scope>
    <source>
        <strain evidence="1 2">NPDC019708</strain>
    </source>
</reference>
<organism evidence="1 2">
    <name type="scientific">Nocardia rhamnosiphila</name>
    <dbReference type="NCBI Taxonomy" id="426716"/>
    <lineage>
        <taxon>Bacteria</taxon>
        <taxon>Bacillati</taxon>
        <taxon>Actinomycetota</taxon>
        <taxon>Actinomycetes</taxon>
        <taxon>Mycobacteriales</taxon>
        <taxon>Nocardiaceae</taxon>
        <taxon>Nocardia</taxon>
    </lineage>
</organism>
<dbReference type="EMBL" id="JBEYBF010000021">
    <property type="protein sequence ID" value="MEU1955239.1"/>
    <property type="molecule type" value="Genomic_DNA"/>
</dbReference>
<dbReference type="Proteomes" id="UP001550628">
    <property type="component" value="Unassembled WGS sequence"/>
</dbReference>
<proteinExistence type="predicted"/>
<evidence type="ECO:0000313" key="2">
    <source>
        <dbReference type="Proteomes" id="UP001550628"/>
    </source>
</evidence>
<gene>
    <name evidence="1" type="ORF">ABZ510_25675</name>
</gene>
<evidence type="ECO:0000313" key="1">
    <source>
        <dbReference type="EMBL" id="MEU1955239.1"/>
    </source>
</evidence>
<protein>
    <submittedName>
        <fullName evidence="1">Uncharacterized protein</fullName>
    </submittedName>
</protein>